<keyword evidence="3" id="KW-1185">Reference proteome</keyword>
<feature type="transmembrane region" description="Helical" evidence="1">
    <location>
        <begin position="35"/>
        <end position="52"/>
    </location>
</feature>
<organism evidence="2 3">
    <name type="scientific">Cinchona calisaya</name>
    <dbReference type="NCBI Taxonomy" id="153742"/>
    <lineage>
        <taxon>Eukaryota</taxon>
        <taxon>Viridiplantae</taxon>
        <taxon>Streptophyta</taxon>
        <taxon>Embryophyta</taxon>
        <taxon>Tracheophyta</taxon>
        <taxon>Spermatophyta</taxon>
        <taxon>Magnoliopsida</taxon>
        <taxon>eudicotyledons</taxon>
        <taxon>Gunneridae</taxon>
        <taxon>Pentapetalae</taxon>
        <taxon>asterids</taxon>
        <taxon>lamiids</taxon>
        <taxon>Gentianales</taxon>
        <taxon>Rubiaceae</taxon>
        <taxon>Cinchonoideae</taxon>
        <taxon>Cinchoneae</taxon>
        <taxon>Cinchona</taxon>
    </lineage>
</organism>
<keyword evidence="1" id="KW-0472">Membrane</keyword>
<dbReference type="Proteomes" id="UP001630127">
    <property type="component" value="Unassembled WGS sequence"/>
</dbReference>
<evidence type="ECO:0000313" key="2">
    <source>
        <dbReference type="EMBL" id="KAL3522349.1"/>
    </source>
</evidence>
<protein>
    <submittedName>
        <fullName evidence="2">Uncharacterized protein</fullName>
    </submittedName>
</protein>
<keyword evidence="1" id="KW-0812">Transmembrane</keyword>
<evidence type="ECO:0000256" key="1">
    <source>
        <dbReference type="SAM" id="Phobius"/>
    </source>
</evidence>
<feature type="transmembrane region" description="Helical" evidence="1">
    <location>
        <begin position="64"/>
        <end position="86"/>
    </location>
</feature>
<evidence type="ECO:0000313" key="3">
    <source>
        <dbReference type="Proteomes" id="UP001630127"/>
    </source>
</evidence>
<keyword evidence="1" id="KW-1133">Transmembrane helix</keyword>
<gene>
    <name evidence="2" type="ORF">ACH5RR_015183</name>
</gene>
<dbReference type="AlphaFoldDB" id="A0ABD2ZT77"/>
<proteinExistence type="predicted"/>
<reference evidence="2 3" key="1">
    <citation type="submission" date="2024-11" db="EMBL/GenBank/DDBJ databases">
        <title>A near-complete genome assembly of Cinchona calisaya.</title>
        <authorList>
            <person name="Lian D.C."/>
            <person name="Zhao X.W."/>
            <person name="Wei L."/>
        </authorList>
    </citation>
    <scope>NUCLEOTIDE SEQUENCE [LARGE SCALE GENOMIC DNA]</scope>
    <source>
        <tissue evidence="2">Nenye</tissue>
    </source>
</reference>
<accession>A0ABD2ZT77</accession>
<name>A0ABD2ZT77_9GENT</name>
<dbReference type="EMBL" id="JBJUIK010000007">
    <property type="protein sequence ID" value="KAL3522349.1"/>
    <property type="molecule type" value="Genomic_DNA"/>
</dbReference>
<comment type="caution">
    <text evidence="2">The sequence shown here is derived from an EMBL/GenBank/DDBJ whole genome shotgun (WGS) entry which is preliminary data.</text>
</comment>
<sequence>MAFSLVAIPNPSDWSEKKHGAFIELGVDDVYWEETYLAALISCWICIFALPIHEIGLIQPRTFVIASFIAKGIRFYLVVPALAGIYRGLNGVENSSQPGKGFHTFPSHYVLV</sequence>